<feature type="compositionally biased region" description="Polar residues" evidence="6">
    <location>
        <begin position="214"/>
        <end position="223"/>
    </location>
</feature>
<dbReference type="GO" id="GO:0046872">
    <property type="term" value="F:metal ion binding"/>
    <property type="evidence" value="ECO:0007669"/>
    <property type="project" value="UniProtKB-KW"/>
</dbReference>
<organism evidence="8 9">
    <name type="scientific">Schizopora paradoxa</name>
    <dbReference type="NCBI Taxonomy" id="27342"/>
    <lineage>
        <taxon>Eukaryota</taxon>
        <taxon>Fungi</taxon>
        <taxon>Dikarya</taxon>
        <taxon>Basidiomycota</taxon>
        <taxon>Agaricomycotina</taxon>
        <taxon>Agaricomycetes</taxon>
        <taxon>Hymenochaetales</taxon>
        <taxon>Schizoporaceae</taxon>
        <taxon>Schizopora</taxon>
    </lineage>
</organism>
<gene>
    <name evidence="8" type="ORF">SCHPADRAFT_886155</name>
</gene>
<dbReference type="Proteomes" id="UP000053477">
    <property type="component" value="Unassembled WGS sequence"/>
</dbReference>
<sequence length="913" mass="101931">MPLDIRLQLILSEAELREALGELQALSASQLKSPKARRILGKHGRSLLSSLIHSGHNALQNQACAEACEIGNPIVADSVRTDCPSSIPLNPTPVGDKKNSKDNGKRKQHEPHASDTVKAPKRLRLFIRGPAPPSDSLISPGASSVPPPTLSNSCFPSPSVSRASTPTLVDSRESSPGASPILTQSAEKDGSTELSNRRRQSTRLLKTALRNGLERSTQSTSASPDKDSITETSEELEPAKGTTGDARGAVQKLTRRVAFSPSQHAPGVVRSNSSIANALRVLSSFYDSSPELHDNATKIRDFIFGVYHLEHLGGNELWRKTDDLPTLANFLEDRNSHDAVSAFVKHFSYLCFTIKCHQLMKCVEGMSHKKIRELCQISKFSFKKYLDVGTKLAAIVAAGSPLMLVLVSCIENFNAFITGVDSTDLYNALFFVRNTESGNVLTYRTSYIPAINFYQGLCPALTLILLKLIPCIKYLGRILYFYIPAYGYQGLEYIHSHKITHTDSFFQLMCEKSIKFSKRSNSWDVIPTFTVPLFELEKLPNSPLGFAPLQLIHLDGHTWDSQKDCPLPPLPQKRKFTFADPAVIKLSLSLEDLKNTDCPGKNKDERKALTPSLREKAAKSRATTRALDIDELQEQVLHRDNDSESRLKYIDKKFIASNPALRIESSDGHFLVCVSSSMPSDLKGTLLDEIRAIIQFEDFQCMSSTDPRWNMIAYHLDIYFRYGTSPDNLPLDKCKDLSQPKGTAKNSFVFRTLTPHSSLEKVENEEIYVGISKMKETFDFLRQATEHYLPDEYIEQETLTNDLALNQTSPFHPFTGVVLNINCCSFVHRDFMDHRICIVVPFGNWDGGELVFEELGLVFELSQGDVILFRSEMLTHYNLEYNGTRGSLVVHSDSHLKKWPASLDKFRASGHAI</sequence>
<keyword evidence="2" id="KW-0479">Metal-binding</keyword>
<evidence type="ECO:0000256" key="6">
    <source>
        <dbReference type="SAM" id="MobiDB-lite"/>
    </source>
</evidence>
<dbReference type="Pfam" id="PF12851">
    <property type="entry name" value="Tet_JBP"/>
    <property type="match status" value="1"/>
</dbReference>
<comment type="cofactor">
    <cofactor evidence="1">
        <name>Fe(2+)</name>
        <dbReference type="ChEBI" id="CHEBI:29033"/>
    </cofactor>
</comment>
<dbReference type="EMBL" id="KQ085894">
    <property type="protein sequence ID" value="KLO18442.1"/>
    <property type="molecule type" value="Genomic_DNA"/>
</dbReference>
<dbReference type="STRING" id="27342.A0A0H2S3C0"/>
<keyword evidence="3" id="KW-0223">Dioxygenase</keyword>
<evidence type="ECO:0000256" key="5">
    <source>
        <dbReference type="ARBA" id="ARBA00023004"/>
    </source>
</evidence>
<keyword evidence="5" id="KW-0408">Iron</keyword>
<protein>
    <recommendedName>
        <fullName evidence="7">2OGFeDO JBP1/TET oxygenase domain-containing protein</fullName>
    </recommendedName>
</protein>
<dbReference type="InterPro" id="IPR024779">
    <property type="entry name" value="2OGFeDO_JBP1/TET_oxygenase_dom"/>
</dbReference>
<keyword evidence="9" id="KW-1185">Reference proteome</keyword>
<evidence type="ECO:0000256" key="2">
    <source>
        <dbReference type="ARBA" id="ARBA00022723"/>
    </source>
</evidence>
<accession>A0A0H2S3C0</accession>
<evidence type="ECO:0000313" key="9">
    <source>
        <dbReference type="Proteomes" id="UP000053477"/>
    </source>
</evidence>
<feature type="region of interest" description="Disordered" evidence="6">
    <location>
        <begin position="85"/>
        <end position="248"/>
    </location>
</feature>
<evidence type="ECO:0000313" key="8">
    <source>
        <dbReference type="EMBL" id="KLO18442.1"/>
    </source>
</evidence>
<name>A0A0H2S3C0_9AGAM</name>
<feature type="compositionally biased region" description="Polar residues" evidence="6">
    <location>
        <begin position="150"/>
        <end position="185"/>
    </location>
</feature>
<evidence type="ECO:0000256" key="4">
    <source>
        <dbReference type="ARBA" id="ARBA00023002"/>
    </source>
</evidence>
<evidence type="ECO:0000256" key="1">
    <source>
        <dbReference type="ARBA" id="ARBA00001954"/>
    </source>
</evidence>
<keyword evidence="4" id="KW-0560">Oxidoreductase</keyword>
<proteinExistence type="predicted"/>
<dbReference type="OrthoDB" id="2690740at2759"/>
<evidence type="ECO:0000256" key="3">
    <source>
        <dbReference type="ARBA" id="ARBA00022964"/>
    </source>
</evidence>
<dbReference type="Gene3D" id="3.60.130.30">
    <property type="match status" value="1"/>
</dbReference>
<reference evidence="8 9" key="1">
    <citation type="submission" date="2015-04" db="EMBL/GenBank/DDBJ databases">
        <title>Complete genome sequence of Schizopora paradoxa KUC8140, a cosmopolitan wood degrader in East Asia.</title>
        <authorList>
            <consortium name="DOE Joint Genome Institute"/>
            <person name="Min B."/>
            <person name="Park H."/>
            <person name="Jang Y."/>
            <person name="Kim J.-J."/>
            <person name="Kim K.H."/>
            <person name="Pangilinan J."/>
            <person name="Lipzen A."/>
            <person name="Riley R."/>
            <person name="Grigoriev I.V."/>
            <person name="Spatafora J.W."/>
            <person name="Choi I.-G."/>
        </authorList>
    </citation>
    <scope>NUCLEOTIDE SEQUENCE [LARGE SCALE GENOMIC DNA]</scope>
    <source>
        <strain evidence="8 9">KUC8140</strain>
    </source>
</reference>
<feature type="domain" description="2OGFeDO JBP1/TET oxygenase" evidence="7">
    <location>
        <begin position="771"/>
        <end position="890"/>
    </location>
</feature>
<dbReference type="AlphaFoldDB" id="A0A0H2S3C0"/>
<feature type="compositionally biased region" description="Basic and acidic residues" evidence="6">
    <location>
        <begin position="95"/>
        <end position="115"/>
    </location>
</feature>
<evidence type="ECO:0000259" key="7">
    <source>
        <dbReference type="Pfam" id="PF12851"/>
    </source>
</evidence>
<dbReference type="InParanoid" id="A0A0H2S3C0"/>
<dbReference type="GO" id="GO:0051213">
    <property type="term" value="F:dioxygenase activity"/>
    <property type="evidence" value="ECO:0007669"/>
    <property type="project" value="UniProtKB-KW"/>
</dbReference>